<comment type="caution">
    <text evidence="1">The sequence shown here is derived from an EMBL/GenBank/DDBJ whole genome shotgun (WGS) entry which is preliminary data.</text>
</comment>
<sequence>MRWGGDVVEAVHEAWQGLKTRPNLRQAYLEVAEAREPGAPPMAVRDFTAEESYASVRVVELRLAEARRYAAEFLPMCACFLREGDGGGQRTLPVVLGADTIRGGLGANAPKDAGRNLAIHNMDVVRNLPVRATGLTMYLSLCRFKDDSLTSGLLAFAAEAAKAIGGEAAAAPVRVAGDLTGKLQALLGSGSVETRFARLDGDALRKSGHRLLAASTSAFAGRLEVQDGVLVQVQGGTRRTVDDADYLLLEFRHLPTLLEGNLHFAQVKGLPFHNHFLAAQQAIIAARGHPSALVDDLMIKLEQEIYASPALTERDRPLLNALYTTARRQKEKSYGPKTASGTDVPELGRMAALAGRAEQGAKRVLGDVRRVMADLVMKAGDVTAGHPAADVGADDRPVPDETLAAIGRRLLEALPSTVDDRTARAVNAALLRSVRIGP</sequence>
<dbReference type="EMBL" id="BAAAFZ010000094">
    <property type="protein sequence ID" value="GAA0604237.1"/>
    <property type="molecule type" value="Genomic_DNA"/>
</dbReference>
<organism evidence="1 2">
    <name type="scientific">Craurococcus roseus</name>
    <dbReference type="NCBI Taxonomy" id="77585"/>
    <lineage>
        <taxon>Bacteria</taxon>
        <taxon>Pseudomonadati</taxon>
        <taxon>Pseudomonadota</taxon>
        <taxon>Alphaproteobacteria</taxon>
        <taxon>Acetobacterales</taxon>
        <taxon>Acetobacteraceae</taxon>
        <taxon>Craurococcus</taxon>
    </lineage>
</organism>
<reference evidence="2" key="1">
    <citation type="journal article" date="2019" name="Int. J. Syst. Evol. Microbiol.">
        <title>The Global Catalogue of Microorganisms (GCM) 10K type strain sequencing project: providing services to taxonomists for standard genome sequencing and annotation.</title>
        <authorList>
            <consortium name="The Broad Institute Genomics Platform"/>
            <consortium name="The Broad Institute Genome Sequencing Center for Infectious Disease"/>
            <person name="Wu L."/>
            <person name="Ma J."/>
        </authorList>
    </citation>
    <scope>NUCLEOTIDE SEQUENCE [LARGE SCALE GENOMIC DNA]</scope>
    <source>
        <strain evidence="2">JCM 9933</strain>
    </source>
</reference>
<keyword evidence="2" id="KW-1185">Reference proteome</keyword>
<proteinExistence type="predicted"/>
<name>A0ABP3R657_9PROT</name>
<protein>
    <submittedName>
        <fullName evidence="1">Uncharacterized protein</fullName>
    </submittedName>
</protein>
<dbReference type="Proteomes" id="UP001501588">
    <property type="component" value="Unassembled WGS sequence"/>
</dbReference>
<dbReference type="RefSeq" id="WP_343897908.1">
    <property type="nucleotide sequence ID" value="NZ_BAAAFZ010000094.1"/>
</dbReference>
<gene>
    <name evidence="1" type="ORF">GCM10009416_47300</name>
</gene>
<evidence type="ECO:0000313" key="1">
    <source>
        <dbReference type="EMBL" id="GAA0604237.1"/>
    </source>
</evidence>
<accession>A0ABP3R657</accession>
<evidence type="ECO:0000313" key="2">
    <source>
        <dbReference type="Proteomes" id="UP001501588"/>
    </source>
</evidence>